<dbReference type="Pfam" id="PF01565">
    <property type="entry name" value="FAD_binding_4"/>
    <property type="match status" value="1"/>
</dbReference>
<dbReference type="SUPFAM" id="SSF55103">
    <property type="entry name" value="FAD-linked oxidases, C-terminal domain"/>
    <property type="match status" value="1"/>
</dbReference>
<keyword evidence="11" id="KW-1185">Reference proteome</keyword>
<comment type="subcellular location">
    <subcellularLocation>
        <location evidence="1">Membrane</location>
        <topology evidence="1">Single-pass membrane protein</topology>
    </subcellularLocation>
</comment>
<dbReference type="Gene3D" id="3.30.465.10">
    <property type="match status" value="1"/>
</dbReference>
<feature type="domain" description="FAD-binding PCMH-type" evidence="9">
    <location>
        <begin position="6"/>
        <end position="184"/>
    </location>
</feature>
<accession>A0ABS6ATP4</accession>
<evidence type="ECO:0000256" key="1">
    <source>
        <dbReference type="ARBA" id="ARBA00004167"/>
    </source>
</evidence>
<dbReference type="PANTHER" id="PTHR10801">
    <property type="entry name" value="24-DEHYDROCHOLESTEROL REDUCTASE"/>
    <property type="match status" value="1"/>
</dbReference>
<gene>
    <name evidence="10" type="ORF">KO481_02485</name>
</gene>
<proteinExistence type="predicted"/>
<evidence type="ECO:0000256" key="3">
    <source>
        <dbReference type="ARBA" id="ARBA00022630"/>
    </source>
</evidence>
<keyword evidence="5" id="KW-0274">FAD</keyword>
<evidence type="ECO:0000313" key="10">
    <source>
        <dbReference type="EMBL" id="MBU3060389.1"/>
    </source>
</evidence>
<dbReference type="EMBL" id="JAHKNI010000001">
    <property type="protein sequence ID" value="MBU3060389.1"/>
    <property type="molecule type" value="Genomic_DNA"/>
</dbReference>
<dbReference type="InterPro" id="IPR016169">
    <property type="entry name" value="FAD-bd_PCMH_sub2"/>
</dbReference>
<keyword evidence="6" id="KW-1133">Transmembrane helix</keyword>
<dbReference type="Proteomes" id="UP000733379">
    <property type="component" value="Unassembled WGS sequence"/>
</dbReference>
<dbReference type="SUPFAM" id="SSF56176">
    <property type="entry name" value="FAD-binding/transporter-associated domain-like"/>
    <property type="match status" value="1"/>
</dbReference>
<dbReference type="RefSeq" id="WP_215915891.1">
    <property type="nucleotide sequence ID" value="NZ_JAHKNI010000001.1"/>
</dbReference>
<evidence type="ECO:0000256" key="6">
    <source>
        <dbReference type="ARBA" id="ARBA00022989"/>
    </source>
</evidence>
<evidence type="ECO:0000256" key="5">
    <source>
        <dbReference type="ARBA" id="ARBA00022827"/>
    </source>
</evidence>
<dbReference type="EC" id="1.3.1.72" evidence="2"/>
<dbReference type="InterPro" id="IPR040165">
    <property type="entry name" value="Diminuto-like"/>
</dbReference>
<dbReference type="InterPro" id="IPR036318">
    <property type="entry name" value="FAD-bd_PCMH-like_sf"/>
</dbReference>
<dbReference type="InterPro" id="IPR006094">
    <property type="entry name" value="Oxid_FAD_bind_N"/>
</dbReference>
<evidence type="ECO:0000256" key="8">
    <source>
        <dbReference type="ARBA" id="ARBA00023136"/>
    </source>
</evidence>
<evidence type="ECO:0000313" key="11">
    <source>
        <dbReference type="Proteomes" id="UP000733379"/>
    </source>
</evidence>
<dbReference type="PANTHER" id="PTHR10801:SF0">
    <property type="entry name" value="DELTA(24)-STEROL REDUCTASE"/>
    <property type="match status" value="1"/>
</dbReference>
<organism evidence="10 11">
    <name type="scientific">Nocardia albiluteola</name>
    <dbReference type="NCBI Taxonomy" id="2842303"/>
    <lineage>
        <taxon>Bacteria</taxon>
        <taxon>Bacillati</taxon>
        <taxon>Actinomycetota</taxon>
        <taxon>Actinomycetes</taxon>
        <taxon>Mycobacteriales</taxon>
        <taxon>Nocardiaceae</taxon>
        <taxon>Nocardia</taxon>
    </lineage>
</organism>
<evidence type="ECO:0000259" key="9">
    <source>
        <dbReference type="PROSITE" id="PS51387"/>
    </source>
</evidence>
<protein>
    <recommendedName>
        <fullName evidence="2">Delta(24)-sterol reductase</fullName>
        <ecNumber evidence="2">1.3.1.72</ecNumber>
    </recommendedName>
</protein>
<dbReference type="InterPro" id="IPR016166">
    <property type="entry name" value="FAD-bd_PCMH"/>
</dbReference>
<evidence type="ECO:0000256" key="2">
    <source>
        <dbReference type="ARBA" id="ARBA00012405"/>
    </source>
</evidence>
<keyword evidence="3" id="KW-0285">Flavoprotein</keyword>
<keyword evidence="8" id="KW-0472">Membrane</keyword>
<dbReference type="InterPro" id="IPR016170">
    <property type="entry name" value="Cytok_DH_C_sf"/>
</dbReference>
<keyword evidence="4" id="KW-0812">Transmembrane</keyword>
<evidence type="ECO:0000256" key="7">
    <source>
        <dbReference type="ARBA" id="ARBA00023002"/>
    </source>
</evidence>
<reference evidence="10 11" key="1">
    <citation type="submission" date="2021-06" db="EMBL/GenBank/DDBJ databases">
        <title>Actinomycetes sequencing.</title>
        <authorList>
            <person name="Shan Q."/>
        </authorList>
    </citation>
    <scope>NUCLEOTIDE SEQUENCE [LARGE SCALE GENOMIC DNA]</scope>
    <source>
        <strain evidence="10 11">NEAU-G5</strain>
    </source>
</reference>
<dbReference type="InterPro" id="IPR016164">
    <property type="entry name" value="FAD-linked_Oxase-like_C"/>
</dbReference>
<keyword evidence="7" id="KW-0560">Oxidoreductase</keyword>
<sequence>MSLLGKAGRAPAAHESGFAAHRAGVDRLLASYRAIPRDANVRLAKKTSNLFRARAKTNAPGLDVSGLTRVIAVDPQARTADVAGMTTYEDLVAATLPYGLAPLVVPQLKTITLGGAVTGLGIESTSFRSGLPHESVLEIDVLTGAGEIITATPDGEHADLFRSFPNSYGTLGYSTRLKIELEPVLPYVALRHVRFHDLRELEAAMAQIIADRAYDGEPVEYLDGVVFTATESYLVLGRQTDEPGPVSDYTGMDIYYRSIQHNSAQPKRDRLTIHDYLWRWDTDWFWCSRAFGAQDPRIRRFWPRKYRRSSFYWKLIALDHKYDIADRIEARKGSPPRERVVQDIEVPIERTAEFVQWFLDEIPIEPIWLCPLRLRDDQADPASRPWPLYPLEPARTYVNVGFWSAVPTVPGGVDGAANRAIERKVSELDGHKSLYSDSYYDRDEFAQLYGGDVYPEVKKRYDPDHRLLDLYSKAVQRK</sequence>
<name>A0ABS6ATP4_9NOCA</name>
<dbReference type="Gene3D" id="3.40.462.10">
    <property type="entry name" value="FAD-linked oxidases, C-terminal domain"/>
    <property type="match status" value="1"/>
</dbReference>
<evidence type="ECO:0000256" key="4">
    <source>
        <dbReference type="ARBA" id="ARBA00022692"/>
    </source>
</evidence>
<dbReference type="PROSITE" id="PS51387">
    <property type="entry name" value="FAD_PCMH"/>
    <property type="match status" value="1"/>
</dbReference>
<comment type="caution">
    <text evidence="10">The sequence shown here is derived from an EMBL/GenBank/DDBJ whole genome shotgun (WGS) entry which is preliminary data.</text>
</comment>